<dbReference type="PANTHER" id="PTHR42535">
    <property type="entry name" value="OOKINETE PROTEIN, PUTATIVE-RELATED"/>
    <property type="match status" value="1"/>
</dbReference>
<feature type="region of interest" description="Disordered" evidence="3">
    <location>
        <begin position="1059"/>
        <end position="1079"/>
    </location>
</feature>
<dbReference type="PROSITE" id="PS51257">
    <property type="entry name" value="PROKAR_LIPOPROTEIN"/>
    <property type="match status" value="1"/>
</dbReference>
<evidence type="ECO:0000313" key="7">
    <source>
        <dbReference type="Proteomes" id="UP001501565"/>
    </source>
</evidence>
<evidence type="ECO:0000256" key="1">
    <source>
        <dbReference type="ARBA" id="ARBA00022729"/>
    </source>
</evidence>
<accession>A0ABP7MT77</accession>
<dbReference type="Pfam" id="PF20419">
    <property type="entry name" value="DUF6701"/>
    <property type="match status" value="1"/>
</dbReference>
<feature type="compositionally biased region" description="Low complexity" evidence="3">
    <location>
        <begin position="1069"/>
        <end position="1079"/>
    </location>
</feature>
<evidence type="ECO:0000259" key="5">
    <source>
        <dbReference type="SMART" id="SM00560"/>
    </source>
</evidence>
<gene>
    <name evidence="6" type="ORF">GCM10022277_27520</name>
</gene>
<organism evidence="6 7">
    <name type="scientific">Litoribacillus peritrichatus</name>
    <dbReference type="NCBI Taxonomy" id="718191"/>
    <lineage>
        <taxon>Bacteria</taxon>
        <taxon>Pseudomonadati</taxon>
        <taxon>Pseudomonadota</taxon>
        <taxon>Gammaproteobacteria</taxon>
        <taxon>Oceanospirillales</taxon>
        <taxon>Oceanospirillaceae</taxon>
        <taxon>Litoribacillus</taxon>
    </lineage>
</organism>
<feature type="chain" id="PRO_5047006426" description="LamG-like jellyroll fold domain-containing protein" evidence="4">
    <location>
        <begin position="26"/>
        <end position="1536"/>
    </location>
</feature>
<feature type="region of interest" description="Disordered" evidence="3">
    <location>
        <begin position="201"/>
        <end position="226"/>
    </location>
</feature>
<evidence type="ECO:0000256" key="3">
    <source>
        <dbReference type="SAM" id="MobiDB-lite"/>
    </source>
</evidence>
<comment type="caution">
    <text evidence="6">The sequence shown here is derived from an EMBL/GenBank/DDBJ whole genome shotgun (WGS) entry which is preliminary data.</text>
</comment>
<dbReference type="Gene3D" id="2.60.120.200">
    <property type="match status" value="2"/>
</dbReference>
<dbReference type="SMART" id="SM00560">
    <property type="entry name" value="LamGL"/>
    <property type="match status" value="1"/>
</dbReference>
<reference evidence="7" key="1">
    <citation type="journal article" date="2019" name="Int. J. Syst. Evol. Microbiol.">
        <title>The Global Catalogue of Microorganisms (GCM) 10K type strain sequencing project: providing services to taxonomists for standard genome sequencing and annotation.</title>
        <authorList>
            <consortium name="The Broad Institute Genomics Platform"/>
            <consortium name="The Broad Institute Genome Sequencing Center for Infectious Disease"/>
            <person name="Wu L."/>
            <person name="Ma J."/>
        </authorList>
    </citation>
    <scope>NUCLEOTIDE SEQUENCE [LARGE SCALE GENOMIC DNA]</scope>
    <source>
        <strain evidence="7">JCM 17551</strain>
    </source>
</reference>
<feature type="signal peptide" evidence="4">
    <location>
        <begin position="1"/>
        <end position="25"/>
    </location>
</feature>
<keyword evidence="1 4" id="KW-0732">Signal</keyword>
<evidence type="ECO:0000256" key="2">
    <source>
        <dbReference type="ARBA" id="ARBA00023157"/>
    </source>
</evidence>
<dbReference type="PANTHER" id="PTHR42535:SF2">
    <property type="entry name" value="CHROMOSOME UNDETERMINED SCAFFOLD_146, WHOLE GENOME SHOTGUN SEQUENCE"/>
    <property type="match status" value="1"/>
</dbReference>
<name>A0ABP7MT77_9GAMM</name>
<evidence type="ECO:0000313" key="6">
    <source>
        <dbReference type="EMBL" id="GAA3929461.1"/>
    </source>
</evidence>
<feature type="compositionally biased region" description="Polar residues" evidence="3">
    <location>
        <begin position="212"/>
        <end position="223"/>
    </location>
</feature>
<dbReference type="InterPro" id="IPR006558">
    <property type="entry name" value="LamG-like"/>
</dbReference>
<dbReference type="EMBL" id="BAABBN010000007">
    <property type="protein sequence ID" value="GAA3929461.1"/>
    <property type="molecule type" value="Genomic_DNA"/>
</dbReference>
<feature type="domain" description="LamG-like jellyroll fold" evidence="5">
    <location>
        <begin position="252"/>
        <end position="384"/>
    </location>
</feature>
<keyword evidence="7" id="KW-1185">Reference proteome</keyword>
<dbReference type="InterPro" id="IPR046524">
    <property type="entry name" value="DUF6701"/>
</dbReference>
<dbReference type="InterPro" id="IPR013320">
    <property type="entry name" value="ConA-like_dom_sf"/>
</dbReference>
<evidence type="ECO:0000256" key="4">
    <source>
        <dbReference type="SAM" id="SignalP"/>
    </source>
</evidence>
<keyword evidence="2" id="KW-1015">Disulfide bond</keyword>
<proteinExistence type="predicted"/>
<dbReference type="RefSeq" id="WP_344799126.1">
    <property type="nucleotide sequence ID" value="NZ_BAABBN010000007.1"/>
</dbReference>
<sequence length="1536" mass="163239">MSRGYAFIKLFTGVIWACFSSVLWAASCIDVFPDSDTSNTTEQLNVPSWSSSTHLTKTNGSDDFAPGDHFFASGQLSGNYDLNSTGVSARLYFTSLTVSGSVQINAGGNPEDLIIVVDGPITISGSPTVNAIMYSTNTISVNGGFTFNGSATSEGSLNLNSGASVSYDSDYITNADFGTLCSNINPVAYWSFNNIVDQTVPDDSGNGHDGTLGNNSSSNNDEPLSQCGAYLEYDGSDDFVNVPDHNDLDISEELTVAVWIRPEKIPSSGLMTIVSKDENFEFHVNSSGQINWWWNNSSGSTREFNSTGTVPVDEWTHVAIVYSKSAGNQTIYLNGVASGSRSFSEDLRNNSDPLQIGNDQFFSGRYFQGDLDEVYVYDQALTQAEVQDLMLVEPDFCGTDDALAYYIFDNETWNGTVGEVSDGSGNGADATAVNGTLNLEATPAIDGTPGTCQYGGFDGQNDYLVTEDSASELQLGGDYSTAVWVQGSAVVDQNQWAGIYTRTNASGSANHWNLQRQDNNDVLVVYHNNASWNTGISLTQVSNGWHHVGITYSGTTITSYLDGVQVSSSTFSTATVTGTGHLNIGADRTQSANFVWNGLIDELFIFDQAISAEDMAALYNQTRPCTFTGSCTSSDYQDTFSTASYNNSDGSSDWSANSWVEINDDDSPSGGRIRITGGELEIRGGGGSQRQIYRSADIRNNVNAQLQFDIRDSNAESNDELSVHIYNGSSWTLLETFDGNVADSTKTYDITAYVSTDTRVRFTEDSNNGNDRFYIDNLSITGDCLAGIDHLEISAASDGSTCNPLAVTIRACEDSAVPCTTLVDDYEESVDLTISTNRGDWSINDGQGILTDPSSDDGAATYQFHTDDNGDAILDLSYIYADQIKITASDATNSLSVVSPTITFSDNAFVLNWDDTGSSDTVAIAGRDHGLTATYVRRDPISGDCGTVASYDGPQTVSVSHTHSGAYSPVPSAPGLTDVVGGNSVTSPDTGFSVEFDQGVADLALTTSDVGQYTISLSDSSGFVKDDAGNPITITGSSAQVTVRPFAFAVDVGDDCSVSSPYPGDRHSGTNTSVSTGPSSTPGFISAGVDLNLSLKAVAYSAGQDANSDGIPDDFSVLHDNVCLPSFGHEVSPIAVSLSISDSLPDTSSGGVQGSLSTTSVTGFSGGLKSQAINYDEVGIIDLDASLTNYLGVSGANASGQLYDLGRFYPSYFNVTHSPSPVLDDATGWMCNFTYQSQNFQFENDLVLTLTAYEAGGDVVQNYGGEGTGEDYFKLTGLDPQDVNNLSVSDNVTGVNPTLAFDQSVSTAVITEAGDYDGDAVITFSGFLFSYLRGANKASGAGDIPFNADLDWILDKGELTDSDGACLSTQLDPATCLDYTIANITGTQIRYGRATVSNNNGSELLNLELPVQIEEWMETAASSGQYSFQVNDEDNCSGTWVAGDVTLSNYQGDLSELPAPGETTVSLGSFNDGEGVIILSPPGAGNDGSVNVTLDVEDWLKYDFYGRGNENPTGTGTFGIFPGRKPIFYLRESYQN</sequence>
<dbReference type="Pfam" id="PF13385">
    <property type="entry name" value="Laminin_G_3"/>
    <property type="match status" value="2"/>
</dbReference>
<dbReference type="SUPFAM" id="SSF49899">
    <property type="entry name" value="Concanavalin A-like lectins/glucanases"/>
    <property type="match status" value="2"/>
</dbReference>
<protein>
    <recommendedName>
        <fullName evidence="5">LamG-like jellyroll fold domain-containing protein</fullName>
    </recommendedName>
</protein>
<dbReference type="Proteomes" id="UP001501565">
    <property type="component" value="Unassembled WGS sequence"/>
</dbReference>